<keyword evidence="12" id="KW-1185">Reference proteome</keyword>
<evidence type="ECO:0000256" key="3">
    <source>
        <dbReference type="ARBA" id="ARBA00022525"/>
    </source>
</evidence>
<keyword evidence="7 9" id="KW-0044">Antibiotic</keyword>
<feature type="region of interest" description="Disordered" evidence="10">
    <location>
        <begin position="60"/>
        <end position="82"/>
    </location>
</feature>
<evidence type="ECO:0000256" key="7">
    <source>
        <dbReference type="ARBA" id="ARBA00023022"/>
    </source>
</evidence>
<evidence type="ECO:0000256" key="9">
    <source>
        <dbReference type="RuleBase" id="RU231113"/>
    </source>
</evidence>
<dbReference type="PANTHER" id="PTHR15001:SF5">
    <property type="entry name" value="BETA-DEFENSIN"/>
    <property type="match status" value="1"/>
</dbReference>
<evidence type="ECO:0000313" key="13">
    <source>
        <dbReference type="RefSeq" id="XP_004442561.2"/>
    </source>
</evidence>
<protein>
    <recommendedName>
        <fullName evidence="9">Beta-defensin</fullName>
    </recommendedName>
</protein>
<name>A0ABM0I8E9_CERSS</name>
<dbReference type="RefSeq" id="XP_004442561.2">
    <property type="nucleotide sequence ID" value="XM_004442504.2"/>
</dbReference>
<keyword evidence="5 9" id="KW-0732">Signal</keyword>
<evidence type="ECO:0000256" key="5">
    <source>
        <dbReference type="ARBA" id="ARBA00022729"/>
    </source>
</evidence>
<feature type="signal peptide" evidence="9">
    <location>
        <begin position="1"/>
        <end position="20"/>
    </location>
</feature>
<evidence type="ECO:0000256" key="8">
    <source>
        <dbReference type="ARBA" id="ARBA00023157"/>
    </source>
</evidence>
<feature type="chain" id="PRO_5044955357" description="Beta-defensin" evidence="9">
    <location>
        <begin position="21"/>
        <end position="82"/>
    </location>
</feature>
<dbReference type="Pfam" id="PF13841">
    <property type="entry name" value="Defensin_beta_2"/>
    <property type="match status" value="1"/>
</dbReference>
<keyword evidence="6 9" id="KW-0211">Defensin</keyword>
<dbReference type="Proteomes" id="UP000694910">
    <property type="component" value="Unplaced"/>
</dbReference>
<dbReference type="InterPro" id="IPR050544">
    <property type="entry name" value="Beta-defensin"/>
</dbReference>
<comment type="subcellular location">
    <subcellularLocation>
        <location evidence="1 9">Secreted</location>
    </subcellularLocation>
</comment>
<dbReference type="PANTHER" id="PTHR15001">
    <property type="entry name" value="BETA-DEFENSIN 123-RELATED"/>
    <property type="match status" value="1"/>
</dbReference>
<accession>A0ABM0I8E9</accession>
<evidence type="ECO:0000256" key="4">
    <source>
        <dbReference type="ARBA" id="ARBA00022529"/>
    </source>
</evidence>
<gene>
    <name evidence="13" type="primary">LOC101393774</name>
</gene>
<evidence type="ECO:0000256" key="6">
    <source>
        <dbReference type="ARBA" id="ARBA00022940"/>
    </source>
</evidence>
<dbReference type="Gene3D" id="3.10.360.10">
    <property type="entry name" value="Antimicrobial Peptide, Beta-defensin 2, Chain A"/>
    <property type="match status" value="1"/>
</dbReference>
<organism evidence="12 13">
    <name type="scientific">Ceratotherium simum simum</name>
    <name type="common">Southern white rhinoceros</name>
    <dbReference type="NCBI Taxonomy" id="73337"/>
    <lineage>
        <taxon>Eukaryota</taxon>
        <taxon>Metazoa</taxon>
        <taxon>Chordata</taxon>
        <taxon>Craniata</taxon>
        <taxon>Vertebrata</taxon>
        <taxon>Euteleostomi</taxon>
        <taxon>Mammalia</taxon>
        <taxon>Eutheria</taxon>
        <taxon>Laurasiatheria</taxon>
        <taxon>Perissodactyla</taxon>
        <taxon>Rhinocerotidae</taxon>
        <taxon>Ceratotherium</taxon>
    </lineage>
</organism>
<evidence type="ECO:0000259" key="11">
    <source>
        <dbReference type="Pfam" id="PF13841"/>
    </source>
</evidence>
<dbReference type="InterPro" id="IPR025933">
    <property type="entry name" value="Beta_defensin_dom"/>
</dbReference>
<feature type="compositionally biased region" description="Basic and acidic residues" evidence="10">
    <location>
        <begin position="64"/>
        <end position="76"/>
    </location>
</feature>
<comment type="function">
    <text evidence="9">Has antibacterial activity.</text>
</comment>
<keyword evidence="3 9" id="KW-0964">Secreted</keyword>
<evidence type="ECO:0000256" key="1">
    <source>
        <dbReference type="ARBA" id="ARBA00004613"/>
    </source>
</evidence>
<keyword evidence="4 9" id="KW-0929">Antimicrobial</keyword>
<proteinExistence type="inferred from homology"/>
<reference evidence="13" key="1">
    <citation type="submission" date="2025-08" db="UniProtKB">
        <authorList>
            <consortium name="RefSeq"/>
        </authorList>
    </citation>
    <scope>IDENTIFICATION</scope>
</reference>
<feature type="domain" description="Beta-defensin" evidence="11">
    <location>
        <begin position="24"/>
        <end position="53"/>
    </location>
</feature>
<evidence type="ECO:0000313" key="12">
    <source>
        <dbReference type="Proteomes" id="UP000694910"/>
    </source>
</evidence>
<evidence type="ECO:0000256" key="10">
    <source>
        <dbReference type="SAM" id="MobiDB-lite"/>
    </source>
</evidence>
<comment type="similarity">
    <text evidence="2 9">Belongs to the beta-defensin family.</text>
</comment>
<evidence type="ECO:0000256" key="2">
    <source>
        <dbReference type="ARBA" id="ARBA00007371"/>
    </source>
</evidence>
<keyword evidence="8" id="KW-1015">Disulfide bond</keyword>
<sequence>MKPCLLTLAVLLLLSKGMPGSTEKCWNLHGSCRDKCVKKEKVYVFCTSGKLCCVKLKFQPDLSPKNKDNPKKHQEQQKIPNI</sequence>
<dbReference type="GeneID" id="101393774"/>